<feature type="coiled-coil region" evidence="7">
    <location>
        <begin position="843"/>
        <end position="961"/>
    </location>
</feature>
<organism evidence="10 11">
    <name type="scientific">Rhizopus oryzae</name>
    <name type="common">Mucormycosis agent</name>
    <name type="synonym">Rhizopus arrhizus var. delemar</name>
    <dbReference type="NCBI Taxonomy" id="64495"/>
    <lineage>
        <taxon>Eukaryota</taxon>
        <taxon>Fungi</taxon>
        <taxon>Fungi incertae sedis</taxon>
        <taxon>Mucoromycota</taxon>
        <taxon>Mucoromycotina</taxon>
        <taxon>Mucoromycetes</taxon>
        <taxon>Mucorales</taxon>
        <taxon>Mucorineae</taxon>
        <taxon>Rhizopodaceae</taxon>
        <taxon>Rhizopus</taxon>
    </lineage>
</organism>
<keyword evidence="4 6" id="KW-0067">ATP-binding</keyword>
<dbReference type="InterPro" id="IPR027640">
    <property type="entry name" value="Kinesin-like_fam"/>
</dbReference>
<keyword evidence="3 6" id="KW-0547">Nucleotide-binding</keyword>
<dbReference type="GO" id="GO:0003777">
    <property type="term" value="F:microtubule motor activity"/>
    <property type="evidence" value="ECO:0007669"/>
    <property type="project" value="InterPro"/>
</dbReference>
<feature type="coiled-coil region" evidence="7">
    <location>
        <begin position="1015"/>
        <end position="1257"/>
    </location>
</feature>
<dbReference type="Gene3D" id="3.40.850.10">
    <property type="entry name" value="Kinesin motor domain"/>
    <property type="match status" value="1"/>
</dbReference>
<feature type="compositionally biased region" description="Pro residues" evidence="8">
    <location>
        <begin position="1528"/>
        <end position="1545"/>
    </location>
</feature>
<evidence type="ECO:0000256" key="6">
    <source>
        <dbReference type="PROSITE-ProRule" id="PRU00283"/>
    </source>
</evidence>
<evidence type="ECO:0000256" key="3">
    <source>
        <dbReference type="ARBA" id="ARBA00022741"/>
    </source>
</evidence>
<feature type="coiled-coil region" evidence="7">
    <location>
        <begin position="1606"/>
        <end position="1728"/>
    </location>
</feature>
<name>A0A9P7BRK7_RHIOR</name>
<evidence type="ECO:0000256" key="1">
    <source>
        <dbReference type="ARBA" id="ARBA00004496"/>
    </source>
</evidence>
<keyword evidence="2" id="KW-0963">Cytoplasm</keyword>
<dbReference type="SUPFAM" id="SSF52540">
    <property type="entry name" value="P-loop containing nucleoside triphosphate hydrolases"/>
    <property type="match status" value="1"/>
</dbReference>
<feature type="compositionally biased region" description="Low complexity" evidence="8">
    <location>
        <begin position="1414"/>
        <end position="1428"/>
    </location>
</feature>
<evidence type="ECO:0000256" key="8">
    <source>
        <dbReference type="SAM" id="MobiDB-lite"/>
    </source>
</evidence>
<reference evidence="10" key="1">
    <citation type="journal article" date="2020" name="Microb. Genom.">
        <title>Genetic diversity of clinical and environmental Mucorales isolates obtained from an investigation of mucormycosis cases among solid organ transplant recipients.</title>
        <authorList>
            <person name="Nguyen M.H."/>
            <person name="Kaul D."/>
            <person name="Muto C."/>
            <person name="Cheng S.J."/>
            <person name="Richter R.A."/>
            <person name="Bruno V.M."/>
            <person name="Liu G."/>
            <person name="Beyhan S."/>
            <person name="Sundermann A.J."/>
            <person name="Mounaud S."/>
            <person name="Pasculle A.W."/>
            <person name="Nierman W.C."/>
            <person name="Driscoll E."/>
            <person name="Cumbie R."/>
            <person name="Clancy C.J."/>
            <person name="Dupont C.L."/>
        </authorList>
    </citation>
    <scope>NUCLEOTIDE SEQUENCE</scope>
    <source>
        <strain evidence="10">GL11</strain>
    </source>
</reference>
<dbReference type="GO" id="GO:0005875">
    <property type="term" value="C:microtubule associated complex"/>
    <property type="evidence" value="ECO:0007669"/>
    <property type="project" value="TreeGrafter"/>
</dbReference>
<keyword evidence="5 7" id="KW-0175">Coiled coil</keyword>
<dbReference type="GO" id="GO:0007018">
    <property type="term" value="P:microtubule-based movement"/>
    <property type="evidence" value="ECO:0007669"/>
    <property type="project" value="InterPro"/>
</dbReference>
<evidence type="ECO:0000313" key="11">
    <source>
        <dbReference type="Proteomes" id="UP000716291"/>
    </source>
</evidence>
<comment type="subcellular location">
    <subcellularLocation>
        <location evidence="1">Cytoplasm</location>
    </subcellularLocation>
</comment>
<feature type="compositionally biased region" description="Low complexity" evidence="8">
    <location>
        <begin position="1437"/>
        <end position="1453"/>
    </location>
</feature>
<dbReference type="OrthoDB" id="3176171at2759"/>
<dbReference type="PANTHER" id="PTHR47969">
    <property type="entry name" value="CHROMOSOME-ASSOCIATED KINESIN KIF4A-RELATED"/>
    <property type="match status" value="1"/>
</dbReference>
<comment type="similarity">
    <text evidence="6">Belongs to the TRAFAC class myosin-kinesin ATPase superfamily. Kinesin family.</text>
</comment>
<dbReference type="InterPro" id="IPR027417">
    <property type="entry name" value="P-loop_NTPase"/>
</dbReference>
<keyword evidence="11" id="KW-1185">Reference proteome</keyword>
<comment type="caution">
    <text evidence="10">The sequence shown here is derived from an EMBL/GenBank/DDBJ whole genome shotgun (WGS) entry which is preliminary data.</text>
</comment>
<accession>A0A9P7BRK7</accession>
<gene>
    <name evidence="10" type="ORF">G6F64_007076</name>
</gene>
<proteinExistence type="inferred from homology"/>
<dbReference type="PRINTS" id="PR00380">
    <property type="entry name" value="KINESINHEAVY"/>
</dbReference>
<dbReference type="GO" id="GO:0007052">
    <property type="term" value="P:mitotic spindle organization"/>
    <property type="evidence" value="ECO:0007669"/>
    <property type="project" value="TreeGrafter"/>
</dbReference>
<dbReference type="EMBL" id="JAANQT010001006">
    <property type="protein sequence ID" value="KAG1307103.1"/>
    <property type="molecule type" value="Genomic_DNA"/>
</dbReference>
<dbReference type="PROSITE" id="PS50067">
    <property type="entry name" value="KINESIN_MOTOR_2"/>
    <property type="match status" value="1"/>
</dbReference>
<evidence type="ECO:0000259" key="9">
    <source>
        <dbReference type="PROSITE" id="PS50067"/>
    </source>
</evidence>
<dbReference type="SMART" id="SM00129">
    <property type="entry name" value="KISc"/>
    <property type="match status" value="1"/>
</dbReference>
<dbReference type="PANTHER" id="PTHR47969:SF15">
    <property type="entry name" value="CHROMOSOME-ASSOCIATED KINESIN KIF4A-RELATED"/>
    <property type="match status" value="1"/>
</dbReference>
<feature type="compositionally biased region" description="Polar residues" evidence="8">
    <location>
        <begin position="1333"/>
        <end position="1342"/>
    </location>
</feature>
<feature type="region of interest" description="Disordered" evidence="8">
    <location>
        <begin position="1494"/>
        <end position="1554"/>
    </location>
</feature>
<feature type="binding site" evidence="6">
    <location>
        <begin position="98"/>
        <end position="105"/>
    </location>
    <ligand>
        <name>ATP</name>
        <dbReference type="ChEBI" id="CHEBI:30616"/>
    </ligand>
</feature>
<dbReference type="Pfam" id="PF00225">
    <property type="entry name" value="Kinesin"/>
    <property type="match status" value="1"/>
</dbReference>
<dbReference type="InterPro" id="IPR019821">
    <property type="entry name" value="Kinesin_motor_CS"/>
</dbReference>
<dbReference type="Proteomes" id="UP000716291">
    <property type="component" value="Unassembled WGS sequence"/>
</dbReference>
<evidence type="ECO:0000313" key="10">
    <source>
        <dbReference type="EMBL" id="KAG1307103.1"/>
    </source>
</evidence>
<dbReference type="GO" id="GO:0005737">
    <property type="term" value="C:cytoplasm"/>
    <property type="evidence" value="ECO:0007669"/>
    <property type="project" value="UniProtKB-SubCell"/>
</dbReference>
<dbReference type="PROSITE" id="PS00411">
    <property type="entry name" value="KINESIN_MOTOR_1"/>
    <property type="match status" value="1"/>
</dbReference>
<dbReference type="InterPro" id="IPR001752">
    <property type="entry name" value="Kinesin_motor_dom"/>
</dbReference>
<dbReference type="InterPro" id="IPR036961">
    <property type="entry name" value="Kinesin_motor_dom_sf"/>
</dbReference>
<evidence type="ECO:0000256" key="4">
    <source>
        <dbReference type="ARBA" id="ARBA00022840"/>
    </source>
</evidence>
<evidence type="ECO:0000256" key="2">
    <source>
        <dbReference type="ARBA" id="ARBA00022490"/>
    </source>
</evidence>
<dbReference type="Gene3D" id="1.20.5.1160">
    <property type="entry name" value="Vasodilator-stimulated phosphoprotein"/>
    <property type="match status" value="1"/>
</dbReference>
<feature type="coiled-coil region" evidence="7">
    <location>
        <begin position="566"/>
        <end position="676"/>
    </location>
</feature>
<protein>
    <recommendedName>
        <fullName evidence="9">Kinesin motor domain-containing protein</fullName>
    </recommendedName>
</protein>
<feature type="region of interest" description="Disordered" evidence="8">
    <location>
        <begin position="1320"/>
        <end position="1342"/>
    </location>
</feature>
<evidence type="ECO:0000256" key="5">
    <source>
        <dbReference type="ARBA" id="ARBA00023054"/>
    </source>
</evidence>
<feature type="domain" description="Kinesin motor" evidence="9">
    <location>
        <begin position="14"/>
        <end position="455"/>
    </location>
</feature>
<feature type="compositionally biased region" description="Low complexity" evidence="8">
    <location>
        <begin position="1506"/>
        <end position="1527"/>
    </location>
</feature>
<dbReference type="GO" id="GO:0008017">
    <property type="term" value="F:microtubule binding"/>
    <property type="evidence" value="ECO:0007669"/>
    <property type="project" value="InterPro"/>
</dbReference>
<keyword evidence="6" id="KW-0505">Motor protein</keyword>
<dbReference type="GO" id="GO:0051231">
    <property type="term" value="P:spindle elongation"/>
    <property type="evidence" value="ECO:0007669"/>
    <property type="project" value="TreeGrafter"/>
</dbReference>
<feature type="compositionally biased region" description="Basic and acidic residues" evidence="8">
    <location>
        <begin position="1320"/>
        <end position="1329"/>
    </location>
</feature>
<dbReference type="GO" id="GO:0005524">
    <property type="term" value="F:ATP binding"/>
    <property type="evidence" value="ECO:0007669"/>
    <property type="project" value="UniProtKB-UniRule"/>
</dbReference>
<sequence length="1735" mass="196382">MTNPITNNNTNTTAVQVALRIRPLTQQDKSQPRFSHSTDSDVLKTYENTVIIAPHQKSFQFDHVFDSSSTQEQVFNTVASNFVDRFVDGYNVTILAYGQTSSGKTYTMGTAIDNQSNSEQEGIIPRAMSALFQKLYGIQNDTSQKTILPKHSISNLTPTSSGLRAPRKSYSTNLKLRPASMTTSPIRRGSNPKIATTNEKSTRYTVLVSFIEIYNEELIDLLNPAPPTERTPVTIREDPKGHIIWTGLKEVSVSSTEDVLKYLQMGTENRATGSTDMNAKSSRSHAIFSVSLKQEKWVSSGQRRNSSSVVKSIATISHRHSALNIKASVDQMEKQPKDEDSEEHGEWMVINSKFHFVDLAGSERLKRTAAEGDRRKEGININAGLLALGNVISALSDPSKKPTHIPYRDSKLTRLLQDSLGGNSTTLMIACVSSAEINLTETINTIKYAHRARNIRNKSERNEAEEWMTNDNVDHLRHIISKLKAEIKSIKYHHRNTPSPLSSSTSGSPTRTINFTSHTPNAFVSPSSSITDIDHRPFTCPSTSATTNITIPESVISCEYFESVHQSDNRLIVADLRRQIEELQNEVTVTRERNLLVEKELKKKQKSLGSTEFEHLVEPVIKEYETSISKLESQLAIARAALLHSDQALTEQQAKIAEYETLQADEIKALAELKEKLALALKREQTSENYCLELEARLENSINSGQKDQLLLAELHDKVTQFIKLDGHAEKCMNDLEICLSVSENERSQLKENLLFSQCNADQSLCKKDRVEQASINKQLTVSKPNAHEKQQTQPQNNICGHLLIDEKVTQSQDMEKTSTSIEVRDLTSRPHLHFNHLNVKNIAELIASLDEKQAKIELLESRLEEIENLKKELSDLRQIHAEEIDGMEKTLNQLKEQCSEYRLKLSIEQQQSQILKETIEELSKSAESHSLEMKFVQEEYESLKEQLRQQECNSHIALRQRLEELEKLKLDHQALQLVEEKQDAIIQGLEYKLGEMDNLISSLRVQLGKSNMSVERLQADNAEKTRIAADMQNQLNEMLKDVSGMGMEKKQLERIMCFMEGTLQIQEEKSEETMQKLEDIKKQYEIREEEIEEKRRTLNLLSAEKEALSQTLKQVTHRVSEGDEITKSLVIELEETKDKLSEQIKKNNLLEERGVQRDVELQHIQALKDRIHELELEIDFNNATEAKRKIKLDQLESKLQNQLVQNETLIKTIAELEASINVEHTLASAQDVSGMVSELEDKLKKAQQAKKREDDLWKAQMEQLREELYLTRKENQQKKHIIDALETSLHEAHQQFPGTLECQELKEDNRDNIEKTLARHEDEPEKLKSNQKHNYSNESIPANTPKEELIQRITQLQEDNIQLVKLNESLELQLALQRSQLTLETKNLELELMKLAAANDRLEKEMEQMIPRNNAAAESSASPNRESGQFTSPSQTPRITSLSPSISTSSSTGQHKLQRDISISSIAKTSKSGSHRSVSNILADSIAEDEAKRMSSISSRSEFGSPRLSSSLRSSRTIVPSASLPPLTAPPSNPLPPIPTPLSPVPVSSPSSPSFGSALMNEHVPLSIQLCNSVSSPTSLHQQDSMNLSSLNEALSTSDSSKFTLEQYEKLVRSLQRKAQLAENDIKAHQEVITKLETQLTRSESTIKEAKKQLDTVNREKQACDVEIQNLREQITQIQSEQKVFSGESLGDRKQLEKELEDEKKKKEAAEKARKILENRMHALMNRKSKFMCF</sequence>
<evidence type="ECO:0000256" key="7">
    <source>
        <dbReference type="SAM" id="Coils"/>
    </source>
</evidence>
<feature type="region of interest" description="Disordered" evidence="8">
    <location>
        <begin position="1414"/>
        <end position="1461"/>
    </location>
</feature>